<feature type="binding site" evidence="4">
    <location>
        <position position="227"/>
    </location>
    <ligand>
        <name>a divalent metal cation</name>
        <dbReference type="ChEBI" id="CHEBI:60240"/>
        <label>1</label>
    </ligand>
</feature>
<evidence type="ECO:0000256" key="4">
    <source>
        <dbReference type="PIRSR" id="PIRSR602678-1"/>
    </source>
</evidence>
<organism evidence="5 6">
    <name type="scientific">Alicyclobacillus tolerans</name>
    <dbReference type="NCBI Taxonomy" id="90970"/>
    <lineage>
        <taxon>Bacteria</taxon>
        <taxon>Bacillati</taxon>
        <taxon>Bacillota</taxon>
        <taxon>Bacilli</taxon>
        <taxon>Bacillales</taxon>
        <taxon>Alicyclobacillaceae</taxon>
        <taxon>Alicyclobacillus</taxon>
    </lineage>
</organism>
<dbReference type="GO" id="GO:0005737">
    <property type="term" value="C:cytoplasm"/>
    <property type="evidence" value="ECO:0007669"/>
    <property type="project" value="TreeGrafter"/>
</dbReference>
<sequence length="267" mass="28955">MEVQDVIHAMEEIAHPNWALPKDVIGLQIGSPKAKVQKIWIALEAQPSIIVAAVEAKVDMLITHHALFYHPLRKILTHTTTGQALAIALSANLSIYAAHTNWDVAPGGVNDILAEHLELQDVEILVPTGVTAEDRTIGLGRIGQLLQPMTLQQFAQRVKDRMGQSGIRFSGLPDRKIARVAVLGGSGRDFMDVALEKSADVLVTADINHHAAVDATDAGLAVVDCTHAAMEQLSLPVLAQRLQELVNHIGEVKIEVPVISADPFYWI</sequence>
<evidence type="ECO:0000313" key="6">
    <source>
        <dbReference type="Proteomes" id="UP000184016"/>
    </source>
</evidence>
<evidence type="ECO:0000256" key="2">
    <source>
        <dbReference type="ARBA" id="ARBA00022112"/>
    </source>
</evidence>
<feature type="binding site" evidence="4">
    <location>
        <position position="103"/>
    </location>
    <ligand>
        <name>a divalent metal cation</name>
        <dbReference type="ChEBI" id="CHEBI:60240"/>
        <label>1</label>
    </ligand>
</feature>
<proteinExistence type="inferred from homology"/>
<evidence type="ECO:0000256" key="3">
    <source>
        <dbReference type="ARBA" id="ARBA00022723"/>
    </source>
</evidence>
<dbReference type="FunFam" id="3.40.1390.30:FF:000001">
    <property type="entry name" value="GTP cyclohydrolase 1 type 2"/>
    <property type="match status" value="1"/>
</dbReference>
<dbReference type="SUPFAM" id="SSF102705">
    <property type="entry name" value="NIF3 (NGG1p interacting factor 3)-like"/>
    <property type="match status" value="1"/>
</dbReference>
<keyword evidence="6" id="KW-1185">Reference proteome</keyword>
<gene>
    <name evidence="5" type="ORF">SAMN05443507_10161</name>
</gene>
<dbReference type="PANTHER" id="PTHR13799:SF14">
    <property type="entry name" value="GTP CYCLOHYDROLASE 1 TYPE 2 HOMOLOG"/>
    <property type="match status" value="1"/>
</dbReference>
<dbReference type="PANTHER" id="PTHR13799">
    <property type="entry name" value="NGG1 INTERACTING FACTOR 3"/>
    <property type="match status" value="1"/>
</dbReference>
<feature type="binding site" evidence="4">
    <location>
        <position position="231"/>
    </location>
    <ligand>
        <name>a divalent metal cation</name>
        <dbReference type="ChEBI" id="CHEBI:60240"/>
        <label>1</label>
    </ligand>
</feature>
<dbReference type="OrthoDB" id="9792792at2"/>
<reference evidence="6" key="1">
    <citation type="submission" date="2016-11" db="EMBL/GenBank/DDBJ databases">
        <authorList>
            <person name="Varghese N."/>
            <person name="Submissions S."/>
        </authorList>
    </citation>
    <scope>NUCLEOTIDE SEQUENCE [LARGE SCALE GENOMIC DNA]</scope>
    <source>
        <strain evidence="6">USBA-503</strain>
    </source>
</reference>
<name>A0A1M6JV32_9BACL</name>
<protein>
    <recommendedName>
        <fullName evidence="2">GTP cyclohydrolase 1 type 2 homolog</fullName>
    </recommendedName>
</protein>
<keyword evidence="3 4" id="KW-0479">Metal-binding</keyword>
<dbReference type="AlphaFoldDB" id="A0A1M6JV32"/>
<evidence type="ECO:0000256" key="1">
    <source>
        <dbReference type="ARBA" id="ARBA00006964"/>
    </source>
</evidence>
<comment type="similarity">
    <text evidence="1">Belongs to the GTP cyclohydrolase I type 2/NIF3 family.</text>
</comment>
<dbReference type="InterPro" id="IPR036069">
    <property type="entry name" value="DUF34/NIF3_sf"/>
</dbReference>
<accession>A0A1M6JV32</accession>
<feature type="binding site" evidence="4">
    <location>
        <position position="64"/>
    </location>
    <ligand>
        <name>a divalent metal cation</name>
        <dbReference type="ChEBI" id="CHEBI:60240"/>
        <label>2</label>
    </ligand>
</feature>
<dbReference type="GO" id="GO:0046872">
    <property type="term" value="F:metal ion binding"/>
    <property type="evidence" value="ECO:0007669"/>
    <property type="project" value="UniProtKB-KW"/>
</dbReference>
<dbReference type="Proteomes" id="UP000184016">
    <property type="component" value="Unassembled WGS sequence"/>
</dbReference>
<evidence type="ECO:0000313" key="5">
    <source>
        <dbReference type="EMBL" id="SHJ50557.1"/>
    </source>
</evidence>
<dbReference type="RefSeq" id="WP_083573948.1">
    <property type="nucleotide sequence ID" value="NZ_FRAF01000001.1"/>
</dbReference>
<feature type="binding site" evidence="4">
    <location>
        <position position="65"/>
    </location>
    <ligand>
        <name>a divalent metal cation</name>
        <dbReference type="ChEBI" id="CHEBI:60240"/>
        <label>1</label>
    </ligand>
</feature>
<dbReference type="InterPro" id="IPR002678">
    <property type="entry name" value="DUF34/NIF3"/>
</dbReference>
<dbReference type="Gene3D" id="3.40.1390.30">
    <property type="entry name" value="NIF3 (NGG1p interacting factor 3)-like"/>
    <property type="match status" value="2"/>
</dbReference>
<dbReference type="STRING" id="1830138.SAMN05443507_10161"/>
<dbReference type="NCBIfam" id="TIGR00486">
    <property type="entry name" value="YbgI_SA1388"/>
    <property type="match status" value="1"/>
</dbReference>
<dbReference type="EMBL" id="FRAF01000001">
    <property type="protein sequence ID" value="SHJ50557.1"/>
    <property type="molecule type" value="Genomic_DNA"/>
</dbReference>
<dbReference type="Pfam" id="PF01784">
    <property type="entry name" value="DUF34_NIF3"/>
    <property type="match status" value="1"/>
</dbReference>